<dbReference type="EMBL" id="JBEPME010000007">
    <property type="protein sequence ID" value="MET3658998.1"/>
    <property type="molecule type" value="Genomic_DNA"/>
</dbReference>
<gene>
    <name evidence="1" type="ORF">ABIC55_004117</name>
</gene>
<sequence>MEKKQWSMEESFYFPEHAGVPTGVQSVTVTPRYTEERTEDSVRLTGIYHIAANVEFGEGLRAEEWDDSFILIDDVEVDGKDGYFEYAVPLNIDLPSVAESPLEIVTTQATGKSDGQGTYGVVWNVECTYTEAVAIVEEPEEVQVQVAVTVAAPIVAAIDSTPLDEMDEVLSFIAELTDGISTTAYRSNDVFVKNES</sequence>
<keyword evidence="2" id="KW-1185">Reference proteome</keyword>
<accession>A0ABV2KG72</accession>
<dbReference type="RefSeq" id="WP_354314571.1">
    <property type="nucleotide sequence ID" value="NZ_JBEPME010000007.1"/>
</dbReference>
<dbReference type="Proteomes" id="UP001549104">
    <property type="component" value="Unassembled WGS sequence"/>
</dbReference>
<evidence type="ECO:0000313" key="1">
    <source>
        <dbReference type="EMBL" id="MET3658998.1"/>
    </source>
</evidence>
<reference evidence="1 2" key="1">
    <citation type="submission" date="2024-06" db="EMBL/GenBank/DDBJ databases">
        <title>Sorghum-associated microbial communities from plants grown in Nebraska, USA.</title>
        <authorList>
            <person name="Schachtman D."/>
        </authorList>
    </citation>
    <scope>NUCLEOTIDE SEQUENCE [LARGE SCALE GENOMIC DNA]</scope>
    <source>
        <strain evidence="1 2">1288</strain>
    </source>
</reference>
<comment type="caution">
    <text evidence="1">The sequence shown here is derived from an EMBL/GenBank/DDBJ whole genome shotgun (WGS) entry which is preliminary data.</text>
</comment>
<proteinExistence type="predicted"/>
<organism evidence="1 2">
    <name type="scientific">Sporosarcina psychrophila</name>
    <name type="common">Bacillus psychrophilus</name>
    <dbReference type="NCBI Taxonomy" id="1476"/>
    <lineage>
        <taxon>Bacteria</taxon>
        <taxon>Bacillati</taxon>
        <taxon>Bacillota</taxon>
        <taxon>Bacilli</taxon>
        <taxon>Bacillales</taxon>
        <taxon>Caryophanaceae</taxon>
        <taxon>Sporosarcina</taxon>
    </lineage>
</organism>
<evidence type="ECO:0000313" key="2">
    <source>
        <dbReference type="Proteomes" id="UP001549104"/>
    </source>
</evidence>
<protein>
    <submittedName>
        <fullName evidence="1">Uncharacterized protein</fullName>
    </submittedName>
</protein>
<name>A0ABV2KG72_SPOPS</name>